<name>A0A480AWC1_9BURK</name>
<gene>
    <name evidence="8" type="ORF">AQPW35_21690</name>
</gene>
<keyword evidence="3" id="KW-0479">Metal-binding</keyword>
<evidence type="ECO:0000313" key="9">
    <source>
        <dbReference type="Proteomes" id="UP000301751"/>
    </source>
</evidence>
<evidence type="ECO:0000256" key="6">
    <source>
        <dbReference type="ARBA" id="ARBA00022837"/>
    </source>
</evidence>
<dbReference type="GO" id="GO:0046872">
    <property type="term" value="F:metal ion binding"/>
    <property type="evidence" value="ECO:0007669"/>
    <property type="project" value="UniProtKB-KW"/>
</dbReference>
<dbReference type="InterPro" id="IPR029058">
    <property type="entry name" value="AB_hydrolase_fold"/>
</dbReference>
<dbReference type="AlphaFoldDB" id="A0A480AWC1"/>
<evidence type="ECO:0000313" key="8">
    <source>
        <dbReference type="EMBL" id="GCL63088.1"/>
    </source>
</evidence>
<keyword evidence="7" id="KW-1015">Disulfide bond</keyword>
<dbReference type="PANTHER" id="PTHR33938:SF8">
    <property type="entry name" value="CARBOXYLIC ESTER HYDROLASE"/>
    <property type="match status" value="1"/>
</dbReference>
<comment type="caution">
    <text evidence="8">The sequence shown here is derived from an EMBL/GenBank/DDBJ whole genome shotgun (WGS) entry which is preliminary data.</text>
</comment>
<proteinExistence type="inferred from homology"/>
<keyword evidence="9" id="KW-1185">Reference proteome</keyword>
<organism evidence="8 9">
    <name type="scientific">Pseudaquabacterium pictum</name>
    <dbReference type="NCBI Taxonomy" id="2315236"/>
    <lineage>
        <taxon>Bacteria</taxon>
        <taxon>Pseudomonadati</taxon>
        <taxon>Pseudomonadota</taxon>
        <taxon>Betaproteobacteria</taxon>
        <taxon>Burkholderiales</taxon>
        <taxon>Sphaerotilaceae</taxon>
        <taxon>Pseudaquabacterium</taxon>
    </lineage>
</organism>
<dbReference type="Pfam" id="PF07519">
    <property type="entry name" value="Tannase"/>
    <property type="match status" value="1"/>
</dbReference>
<dbReference type="EMBL" id="BJCL01000004">
    <property type="protein sequence ID" value="GCL63088.1"/>
    <property type="molecule type" value="Genomic_DNA"/>
</dbReference>
<reference evidence="9" key="1">
    <citation type="submission" date="2019-03" db="EMBL/GenBank/DDBJ databases">
        <title>Aquabacterium pictum sp.nov., the first bacteriochlorophyll a-containing freshwater bacterium in the genus Aquabacterium of the class Betaproteobacteria.</title>
        <authorList>
            <person name="Hirose S."/>
            <person name="Tank M."/>
            <person name="Hara E."/>
            <person name="Tamaki H."/>
            <person name="Takaichi S."/>
            <person name="Haruta S."/>
            <person name="Hanada S."/>
        </authorList>
    </citation>
    <scope>NUCLEOTIDE SEQUENCE [LARGE SCALE GENOMIC DNA]</scope>
    <source>
        <strain evidence="9">W35</strain>
    </source>
</reference>
<evidence type="ECO:0000256" key="3">
    <source>
        <dbReference type="ARBA" id="ARBA00022723"/>
    </source>
</evidence>
<protein>
    <submittedName>
        <fullName evidence="8">Tannase</fullName>
    </submittedName>
</protein>
<dbReference type="GO" id="GO:0052689">
    <property type="term" value="F:carboxylic ester hydrolase activity"/>
    <property type="evidence" value="ECO:0007669"/>
    <property type="project" value="UniProtKB-KW"/>
</dbReference>
<keyword evidence="2" id="KW-0719">Serine esterase</keyword>
<keyword evidence="6" id="KW-0106">Calcium</keyword>
<dbReference type="Proteomes" id="UP000301751">
    <property type="component" value="Unassembled WGS sequence"/>
</dbReference>
<evidence type="ECO:0000256" key="5">
    <source>
        <dbReference type="ARBA" id="ARBA00022801"/>
    </source>
</evidence>
<dbReference type="RefSeq" id="WP_228027053.1">
    <property type="nucleotide sequence ID" value="NZ_BJCL01000004.1"/>
</dbReference>
<dbReference type="SUPFAM" id="SSF53474">
    <property type="entry name" value="alpha/beta-Hydrolases"/>
    <property type="match status" value="1"/>
</dbReference>
<evidence type="ECO:0000256" key="1">
    <source>
        <dbReference type="ARBA" id="ARBA00006249"/>
    </source>
</evidence>
<sequence>MEPNIPMRPGWAQRLTTGCAVASAAALLAACSGGDGDSTPPSPPPSQPEAALACDDTMKSAFKPDADTQVLLVKPFKQGDPLALAGTTGTPPTAAADLCMVKLLVGPGSPGTAGAASTSAGIGIEVWLPSPAKWNERIRNLGGGGWAGGTQASTTLVGNANAASVAASGYVVGTTDTGHTAPAGSFAMREDGGINATLWKDFAERSLQQLALKTKALARAYYLKPQKYAYWEGCSTGGRQGYKMAQEHPDAYDGYVIEAPAMNWTRFISYELYPQVVMQRDLGGNLSGAQLGLVSAAAVSACGVVGGQALGFITDPRQCRYDPTRDAAVLCNGAQGNGVVGTSSHAACVNLAQAQAINKVWYGQTADGSVPDPLVDNASNATLANSNQLWWGLSRGAFLGLLAGDAASPPFFGPFPIATDMAALTLQDPGYATPTFTNPSGNGQNRWRSMTYADLAGVSAQGDALQPFFGGINTDKPDLSRARAKGAKIIHFHGWGDQLIPAQGSINYYTRMANAAGGFAEAQKFNRLFMVPALGHCGGVGSVSGLSGPAATPNNVPLPGATQFFDLLVDWVENNNAPERVVLRSADASVSMPVCPFPKKPVYAGSGSPTAEGSYSCQ</sequence>
<keyword evidence="4" id="KW-0732">Signal</keyword>
<evidence type="ECO:0000256" key="2">
    <source>
        <dbReference type="ARBA" id="ARBA00022487"/>
    </source>
</evidence>
<keyword evidence="5" id="KW-0378">Hydrolase</keyword>
<comment type="similarity">
    <text evidence="1">Belongs to the tannase family.</text>
</comment>
<accession>A0A480AWC1</accession>
<evidence type="ECO:0000256" key="4">
    <source>
        <dbReference type="ARBA" id="ARBA00022729"/>
    </source>
</evidence>
<dbReference type="PANTHER" id="PTHR33938">
    <property type="entry name" value="FERULOYL ESTERASE B-RELATED"/>
    <property type="match status" value="1"/>
</dbReference>
<dbReference type="InterPro" id="IPR011118">
    <property type="entry name" value="Tannase/feruloyl_esterase"/>
</dbReference>
<evidence type="ECO:0000256" key="7">
    <source>
        <dbReference type="ARBA" id="ARBA00023157"/>
    </source>
</evidence>